<comment type="caution">
    <text evidence="14">The sequence shown here is derived from an EMBL/GenBank/DDBJ whole genome shotgun (WGS) entry which is preliminary data.</text>
</comment>
<gene>
    <name evidence="14" type="ORF">IFO67_10425</name>
</gene>
<evidence type="ECO:0000313" key="14">
    <source>
        <dbReference type="EMBL" id="MBD8503296.1"/>
    </source>
</evidence>
<name>A0ABR9BAB8_9RHOO</name>
<keyword evidence="15" id="KW-1185">Reference proteome</keyword>
<dbReference type="InterPro" id="IPR036890">
    <property type="entry name" value="HATPase_C_sf"/>
</dbReference>
<sequence>MSAPPATPGAWRGSLRLRLLAGTLAWILGTIAVAGWGLSGLFAQHLSRQFHAELLTHLDQLTAVLAFDADGAPTLASPLSDPRTRRPYGGLYWQVERLDGRQPDGTPPLRSRSLWDGALGVPADHPADGEVHRHRIDGPDGKAVRSIERVVRPAERPQEAWRLVVAADETLLSAAQDRFTGQLLLALGVLAAGLVAAAVVQVRIGLRPLARLRDGLATVRRGEAQAIAGRFPSEIQPLVDEFNGVLARNAEVVARARTQAGNLAHALKTPLTVLANAAASEDGPLAGLVREQVATARVQVDHHLARARAAAAVQVPGLRCALCPVIEGLLRVMERVHAGRGIRLRLVDCPADSFFRGEEQDLQEMLGNLLDNACKWARSQVEVQAQCSDGMLRVTITDNGPGLPEDALHAVLERGVRADEHTPGSGLGLAIVRDLAQAYGGSVRLHTPAQGGLCAALHLPTA</sequence>
<dbReference type="InterPro" id="IPR003660">
    <property type="entry name" value="HAMP_dom"/>
</dbReference>
<dbReference type="Gene3D" id="1.10.287.130">
    <property type="match status" value="1"/>
</dbReference>
<dbReference type="InterPro" id="IPR050428">
    <property type="entry name" value="TCS_sensor_his_kinase"/>
</dbReference>
<evidence type="ECO:0000256" key="3">
    <source>
        <dbReference type="ARBA" id="ARBA00012438"/>
    </source>
</evidence>
<evidence type="ECO:0000259" key="12">
    <source>
        <dbReference type="PROSITE" id="PS50109"/>
    </source>
</evidence>
<dbReference type="RefSeq" id="WP_187718143.1">
    <property type="nucleotide sequence ID" value="NZ_JACTAH010000002.1"/>
</dbReference>
<evidence type="ECO:0000256" key="6">
    <source>
        <dbReference type="ARBA" id="ARBA00022692"/>
    </source>
</evidence>
<dbReference type="InterPro" id="IPR004358">
    <property type="entry name" value="Sig_transdc_His_kin-like_C"/>
</dbReference>
<keyword evidence="9" id="KW-0902">Two-component regulatory system</keyword>
<keyword evidence="5" id="KW-0808">Transferase</keyword>
<dbReference type="EC" id="2.7.13.3" evidence="3"/>
<feature type="transmembrane region" description="Helical" evidence="11">
    <location>
        <begin position="183"/>
        <end position="204"/>
    </location>
</feature>
<dbReference type="Pfam" id="PF02518">
    <property type="entry name" value="HATPase_c"/>
    <property type="match status" value="1"/>
</dbReference>
<evidence type="ECO:0000259" key="13">
    <source>
        <dbReference type="PROSITE" id="PS50885"/>
    </source>
</evidence>
<evidence type="ECO:0000256" key="2">
    <source>
        <dbReference type="ARBA" id="ARBA00004370"/>
    </source>
</evidence>
<evidence type="ECO:0000256" key="11">
    <source>
        <dbReference type="SAM" id="Phobius"/>
    </source>
</evidence>
<dbReference type="PANTHER" id="PTHR45436:SF5">
    <property type="entry name" value="SENSOR HISTIDINE KINASE TRCS"/>
    <property type="match status" value="1"/>
</dbReference>
<feature type="transmembrane region" description="Helical" evidence="11">
    <location>
        <begin position="20"/>
        <end position="43"/>
    </location>
</feature>
<proteinExistence type="predicted"/>
<dbReference type="SMART" id="SM00387">
    <property type="entry name" value="HATPase_c"/>
    <property type="match status" value="1"/>
</dbReference>
<dbReference type="Gene3D" id="3.30.565.10">
    <property type="entry name" value="Histidine kinase-like ATPase, C-terminal domain"/>
    <property type="match status" value="1"/>
</dbReference>
<keyword evidence="4" id="KW-0597">Phosphoprotein</keyword>
<comment type="subcellular location">
    <subcellularLocation>
        <location evidence="2">Membrane</location>
    </subcellularLocation>
</comment>
<dbReference type="PROSITE" id="PS50885">
    <property type="entry name" value="HAMP"/>
    <property type="match status" value="1"/>
</dbReference>
<evidence type="ECO:0000256" key="4">
    <source>
        <dbReference type="ARBA" id="ARBA00022553"/>
    </source>
</evidence>
<keyword evidence="7 14" id="KW-0418">Kinase</keyword>
<dbReference type="GO" id="GO:0016301">
    <property type="term" value="F:kinase activity"/>
    <property type="evidence" value="ECO:0007669"/>
    <property type="project" value="UniProtKB-KW"/>
</dbReference>
<keyword evidence="8 11" id="KW-1133">Transmembrane helix</keyword>
<dbReference type="Proteomes" id="UP000603602">
    <property type="component" value="Unassembled WGS sequence"/>
</dbReference>
<reference evidence="15" key="1">
    <citation type="submission" date="2023-07" db="EMBL/GenBank/DDBJ databases">
        <title>Thauera sp. CAU 1555 isolated from sand of Yaerae Beach.</title>
        <authorList>
            <person name="Kim W."/>
        </authorList>
    </citation>
    <scope>NUCLEOTIDE SEQUENCE [LARGE SCALE GENOMIC DNA]</scope>
    <source>
        <strain evidence="15">CAU 1555</strain>
    </source>
</reference>
<evidence type="ECO:0000256" key="9">
    <source>
        <dbReference type="ARBA" id="ARBA00023012"/>
    </source>
</evidence>
<feature type="domain" description="HAMP" evidence="13">
    <location>
        <begin position="203"/>
        <end position="254"/>
    </location>
</feature>
<dbReference type="SUPFAM" id="SSF55874">
    <property type="entry name" value="ATPase domain of HSP90 chaperone/DNA topoisomerase II/histidine kinase"/>
    <property type="match status" value="1"/>
</dbReference>
<dbReference type="PANTHER" id="PTHR45436">
    <property type="entry name" value="SENSOR HISTIDINE KINASE YKOH"/>
    <property type="match status" value="1"/>
</dbReference>
<evidence type="ECO:0000313" key="15">
    <source>
        <dbReference type="Proteomes" id="UP000603602"/>
    </source>
</evidence>
<organism evidence="14 15">
    <name type="scientific">Thauera sedimentorum</name>
    <dbReference type="NCBI Taxonomy" id="2767595"/>
    <lineage>
        <taxon>Bacteria</taxon>
        <taxon>Pseudomonadati</taxon>
        <taxon>Pseudomonadota</taxon>
        <taxon>Betaproteobacteria</taxon>
        <taxon>Rhodocyclales</taxon>
        <taxon>Zoogloeaceae</taxon>
        <taxon>Thauera</taxon>
    </lineage>
</organism>
<evidence type="ECO:0000256" key="5">
    <source>
        <dbReference type="ARBA" id="ARBA00022679"/>
    </source>
</evidence>
<dbReference type="InterPro" id="IPR003594">
    <property type="entry name" value="HATPase_dom"/>
</dbReference>
<evidence type="ECO:0000256" key="10">
    <source>
        <dbReference type="ARBA" id="ARBA00023136"/>
    </source>
</evidence>
<comment type="catalytic activity">
    <reaction evidence="1">
        <text>ATP + protein L-histidine = ADP + protein N-phospho-L-histidine.</text>
        <dbReference type="EC" id="2.7.13.3"/>
    </reaction>
</comment>
<dbReference type="PRINTS" id="PR00344">
    <property type="entry name" value="BCTRLSENSOR"/>
</dbReference>
<dbReference type="InterPro" id="IPR005467">
    <property type="entry name" value="His_kinase_dom"/>
</dbReference>
<protein>
    <recommendedName>
        <fullName evidence="3">histidine kinase</fullName>
        <ecNumber evidence="3">2.7.13.3</ecNumber>
    </recommendedName>
</protein>
<evidence type="ECO:0000256" key="8">
    <source>
        <dbReference type="ARBA" id="ARBA00022989"/>
    </source>
</evidence>
<accession>A0ABR9BAB8</accession>
<keyword evidence="6 11" id="KW-0812">Transmembrane</keyword>
<evidence type="ECO:0000256" key="1">
    <source>
        <dbReference type="ARBA" id="ARBA00000085"/>
    </source>
</evidence>
<dbReference type="PROSITE" id="PS50109">
    <property type="entry name" value="HIS_KIN"/>
    <property type="match status" value="1"/>
</dbReference>
<keyword evidence="10 11" id="KW-0472">Membrane</keyword>
<evidence type="ECO:0000256" key="7">
    <source>
        <dbReference type="ARBA" id="ARBA00022777"/>
    </source>
</evidence>
<feature type="domain" description="Histidine kinase" evidence="12">
    <location>
        <begin position="262"/>
        <end position="462"/>
    </location>
</feature>
<dbReference type="EMBL" id="JACYTO010000002">
    <property type="protein sequence ID" value="MBD8503296.1"/>
    <property type="molecule type" value="Genomic_DNA"/>
</dbReference>